<dbReference type="RefSeq" id="WP_161704219.1">
    <property type="nucleotide sequence ID" value="NZ_JAAAHS010000399.1"/>
</dbReference>
<gene>
    <name evidence="2" type="ORF">GUY60_31970</name>
</gene>
<evidence type="ECO:0000313" key="2">
    <source>
        <dbReference type="EMBL" id="NBE55975.1"/>
    </source>
</evidence>
<feature type="chain" id="PRO_5038090744" description="Secreted protein" evidence="1">
    <location>
        <begin position="29"/>
        <end position="267"/>
    </location>
</feature>
<accession>A0A964XNY2</accession>
<dbReference type="Proteomes" id="UP000598297">
    <property type="component" value="Unassembled WGS sequence"/>
</dbReference>
<sequence>MRTLRSIAAAIAVSACTALLFTGQPATAANAPDATAGRYGCVPPGGTGLYLSKEGEAKLTYAPEFLAELEKAGIQAESVAPNTVVDGGTAVHIPIGESYDNIELPSGRVCYPGGMTFRNANTGATYTVDDFWIKFAAVGDSKVFTTPLINGQPRPAGELNLANFTVAQALTTGQFVPHNGGIGPKRVAFSIDEEFATDLNSALGTDIEPDSPWATLDIAWKGVPSRALPNLDNPELAGLKRVSDAIRAGSSLPTPPLLPPSPFGMAG</sequence>
<dbReference type="PROSITE" id="PS51257">
    <property type="entry name" value="PROKAR_LIPOPROTEIN"/>
    <property type="match status" value="1"/>
</dbReference>
<comment type="caution">
    <text evidence="2">The sequence shown here is derived from an EMBL/GenBank/DDBJ whole genome shotgun (WGS) entry which is preliminary data.</text>
</comment>
<keyword evidence="3" id="KW-1185">Reference proteome</keyword>
<name>A0A964XNY2_9ACTN</name>
<protein>
    <recommendedName>
        <fullName evidence="4">Secreted protein</fullName>
    </recommendedName>
</protein>
<evidence type="ECO:0008006" key="4">
    <source>
        <dbReference type="Google" id="ProtNLM"/>
    </source>
</evidence>
<evidence type="ECO:0000313" key="3">
    <source>
        <dbReference type="Proteomes" id="UP000598297"/>
    </source>
</evidence>
<dbReference type="EMBL" id="JAAAHS010000399">
    <property type="protein sequence ID" value="NBE55975.1"/>
    <property type="molecule type" value="Genomic_DNA"/>
</dbReference>
<proteinExistence type="predicted"/>
<keyword evidence="1" id="KW-0732">Signal</keyword>
<feature type="signal peptide" evidence="1">
    <location>
        <begin position="1"/>
        <end position="28"/>
    </location>
</feature>
<reference evidence="2" key="1">
    <citation type="submission" date="2020-01" db="EMBL/GenBank/DDBJ databases">
        <title>Whole-genome analyses of novel actinobacteria.</title>
        <authorList>
            <person name="Sahin N."/>
        </authorList>
    </citation>
    <scope>NUCLEOTIDE SEQUENCE</scope>
    <source>
        <strain evidence="2">YC537</strain>
    </source>
</reference>
<dbReference type="OrthoDB" id="3526324at2"/>
<evidence type="ECO:0000256" key="1">
    <source>
        <dbReference type="SAM" id="SignalP"/>
    </source>
</evidence>
<dbReference type="AlphaFoldDB" id="A0A964XNY2"/>
<organism evidence="2 3">
    <name type="scientific">Streptomyces boluensis</name>
    <dbReference type="NCBI Taxonomy" id="1775135"/>
    <lineage>
        <taxon>Bacteria</taxon>
        <taxon>Bacillati</taxon>
        <taxon>Actinomycetota</taxon>
        <taxon>Actinomycetes</taxon>
        <taxon>Kitasatosporales</taxon>
        <taxon>Streptomycetaceae</taxon>
        <taxon>Streptomyces</taxon>
    </lineage>
</organism>